<comment type="caution">
    <text evidence="2">The sequence shown here is derived from an EMBL/GenBank/DDBJ whole genome shotgun (WGS) entry which is preliminary data.</text>
</comment>
<gene>
    <name evidence="2" type="ORF">N1851_015333</name>
</gene>
<protein>
    <submittedName>
        <fullName evidence="2">Uncharacterized protein</fullName>
    </submittedName>
</protein>
<evidence type="ECO:0000256" key="1">
    <source>
        <dbReference type="SAM" id="MobiDB-lite"/>
    </source>
</evidence>
<feature type="compositionally biased region" description="Polar residues" evidence="1">
    <location>
        <begin position="185"/>
        <end position="194"/>
    </location>
</feature>
<organism evidence="2 3">
    <name type="scientific">Merluccius polli</name>
    <name type="common">Benguela hake</name>
    <name type="synonym">Merluccius cadenati</name>
    <dbReference type="NCBI Taxonomy" id="89951"/>
    <lineage>
        <taxon>Eukaryota</taxon>
        <taxon>Metazoa</taxon>
        <taxon>Chordata</taxon>
        <taxon>Craniata</taxon>
        <taxon>Vertebrata</taxon>
        <taxon>Euteleostomi</taxon>
        <taxon>Actinopterygii</taxon>
        <taxon>Neopterygii</taxon>
        <taxon>Teleostei</taxon>
        <taxon>Neoteleostei</taxon>
        <taxon>Acanthomorphata</taxon>
        <taxon>Zeiogadaria</taxon>
        <taxon>Gadariae</taxon>
        <taxon>Gadiformes</taxon>
        <taxon>Gadoidei</taxon>
        <taxon>Merlucciidae</taxon>
        <taxon>Merluccius</taxon>
    </lineage>
</organism>
<accession>A0AA47MT38</accession>
<feature type="region of interest" description="Disordered" evidence="1">
    <location>
        <begin position="182"/>
        <end position="228"/>
    </location>
</feature>
<keyword evidence="3" id="KW-1185">Reference proteome</keyword>
<reference evidence="2" key="1">
    <citation type="journal article" date="2023" name="Front. Mar. Sci.">
        <title>A new Merluccius polli reference genome to investigate the effects of global change in West African waters.</title>
        <authorList>
            <person name="Mateo J.L."/>
            <person name="Blanco-Fernandez C."/>
            <person name="Garcia-Vazquez E."/>
            <person name="Machado-Schiaffino G."/>
        </authorList>
    </citation>
    <scope>NUCLEOTIDE SEQUENCE</scope>
    <source>
        <strain evidence="2">C29</strain>
        <tissue evidence="2">Fin</tissue>
    </source>
</reference>
<name>A0AA47MT38_MERPO</name>
<dbReference type="Proteomes" id="UP001174136">
    <property type="component" value="Unassembled WGS sequence"/>
</dbReference>
<dbReference type="AlphaFoldDB" id="A0AA47MT38"/>
<sequence length="228" mass="26064">MDGSAFDTYKPATWSLIRTEYPTRVDHKSLKGHTIGDTENPASYLQKQVVRWCMETEKHPEEDPLVSVIFRTSIIETLPSSIRNKLEDVVVKNKKTDDVISDSYFVLYVCNLGQQNNNLSGGQFFNNNVVGLTSSKSHKEFSDHLVHAVDRYRQNKLRMQEQSREVQRKLFQLQLEELTRKDNTDIYTQNSGNPNERDRVSTGGTGEHKNRTVDIINSRDSLASAEGL</sequence>
<proteinExistence type="predicted"/>
<evidence type="ECO:0000313" key="2">
    <source>
        <dbReference type="EMBL" id="KAK0145759.1"/>
    </source>
</evidence>
<evidence type="ECO:0000313" key="3">
    <source>
        <dbReference type="Proteomes" id="UP001174136"/>
    </source>
</evidence>
<feature type="compositionally biased region" description="Basic and acidic residues" evidence="1">
    <location>
        <begin position="195"/>
        <end position="212"/>
    </location>
</feature>
<dbReference type="EMBL" id="JAOPHQ010002842">
    <property type="protein sequence ID" value="KAK0145759.1"/>
    <property type="molecule type" value="Genomic_DNA"/>
</dbReference>